<name>A0A813GVN1_POLGL</name>
<proteinExistence type="predicted"/>
<comment type="caution">
    <text evidence="1">The sequence shown here is derived from an EMBL/GenBank/DDBJ whole genome shotgun (WGS) entry which is preliminary data.</text>
</comment>
<dbReference type="AlphaFoldDB" id="A0A813GVN1"/>
<dbReference type="Proteomes" id="UP000654075">
    <property type="component" value="Unassembled WGS sequence"/>
</dbReference>
<organism evidence="1 2">
    <name type="scientific">Polarella glacialis</name>
    <name type="common">Dinoflagellate</name>
    <dbReference type="NCBI Taxonomy" id="89957"/>
    <lineage>
        <taxon>Eukaryota</taxon>
        <taxon>Sar</taxon>
        <taxon>Alveolata</taxon>
        <taxon>Dinophyceae</taxon>
        <taxon>Suessiales</taxon>
        <taxon>Suessiaceae</taxon>
        <taxon>Polarella</taxon>
    </lineage>
</organism>
<evidence type="ECO:0000313" key="1">
    <source>
        <dbReference type="EMBL" id="CAE8627944.1"/>
    </source>
</evidence>
<sequence length="134" mass="14659">VEPQSASASKSQGFAKVAAAQWDFAKAGALDSQDLQATKAAMEASAKDDKTAGKLECLTFYSSNDLKAGFLNELEAMLQRHPWLTISMDSDWRRANDMTLTSLARLLMRHKGRCKFRTGAASGDAQPLRLPIPR</sequence>
<reference evidence="1" key="1">
    <citation type="submission" date="2021-02" db="EMBL/GenBank/DDBJ databases">
        <authorList>
            <person name="Dougan E. K."/>
            <person name="Rhodes N."/>
            <person name="Thang M."/>
            <person name="Chan C."/>
        </authorList>
    </citation>
    <scope>NUCLEOTIDE SEQUENCE</scope>
</reference>
<protein>
    <submittedName>
        <fullName evidence="1">Uncharacterized protein</fullName>
    </submittedName>
</protein>
<gene>
    <name evidence="1" type="ORF">PGLA1383_LOCUS44650</name>
</gene>
<feature type="non-terminal residue" evidence="1">
    <location>
        <position position="1"/>
    </location>
</feature>
<feature type="non-terminal residue" evidence="1">
    <location>
        <position position="134"/>
    </location>
</feature>
<dbReference type="EMBL" id="CAJNNV010029297">
    <property type="protein sequence ID" value="CAE8627944.1"/>
    <property type="molecule type" value="Genomic_DNA"/>
</dbReference>
<accession>A0A813GVN1</accession>
<evidence type="ECO:0000313" key="2">
    <source>
        <dbReference type="Proteomes" id="UP000654075"/>
    </source>
</evidence>
<keyword evidence="2" id="KW-1185">Reference proteome</keyword>